<reference evidence="1" key="2">
    <citation type="journal article" date="2015" name="Fish Shellfish Immunol.">
        <title>Early steps in the European eel (Anguilla anguilla)-Vibrio vulnificus interaction in the gills: Role of the RtxA13 toxin.</title>
        <authorList>
            <person name="Callol A."/>
            <person name="Pajuelo D."/>
            <person name="Ebbesson L."/>
            <person name="Teles M."/>
            <person name="MacKenzie S."/>
            <person name="Amaro C."/>
        </authorList>
    </citation>
    <scope>NUCLEOTIDE SEQUENCE</scope>
</reference>
<reference evidence="1" key="1">
    <citation type="submission" date="2014-11" db="EMBL/GenBank/DDBJ databases">
        <authorList>
            <person name="Amaro Gonzalez C."/>
        </authorList>
    </citation>
    <scope>NUCLEOTIDE SEQUENCE</scope>
</reference>
<accession>A0A0E9VZB4</accession>
<sequence length="37" mass="4008">MKNIMIMYLAGFGAHASASPRANLERASVFLAVTPRD</sequence>
<name>A0A0E9VZB4_ANGAN</name>
<dbReference type="AlphaFoldDB" id="A0A0E9VZB4"/>
<proteinExistence type="predicted"/>
<protein>
    <submittedName>
        <fullName evidence="1">Uncharacterized protein</fullName>
    </submittedName>
</protein>
<dbReference type="EMBL" id="GBXM01025922">
    <property type="protein sequence ID" value="JAH82655.1"/>
    <property type="molecule type" value="Transcribed_RNA"/>
</dbReference>
<organism evidence="1">
    <name type="scientific">Anguilla anguilla</name>
    <name type="common">European freshwater eel</name>
    <name type="synonym">Muraena anguilla</name>
    <dbReference type="NCBI Taxonomy" id="7936"/>
    <lineage>
        <taxon>Eukaryota</taxon>
        <taxon>Metazoa</taxon>
        <taxon>Chordata</taxon>
        <taxon>Craniata</taxon>
        <taxon>Vertebrata</taxon>
        <taxon>Euteleostomi</taxon>
        <taxon>Actinopterygii</taxon>
        <taxon>Neopterygii</taxon>
        <taxon>Teleostei</taxon>
        <taxon>Anguilliformes</taxon>
        <taxon>Anguillidae</taxon>
        <taxon>Anguilla</taxon>
    </lineage>
</organism>
<evidence type="ECO:0000313" key="1">
    <source>
        <dbReference type="EMBL" id="JAH82655.1"/>
    </source>
</evidence>